<evidence type="ECO:0000313" key="2">
    <source>
        <dbReference type="EMBL" id="THU86044.1"/>
    </source>
</evidence>
<organism evidence="2 3">
    <name type="scientific">Dendrothele bispora (strain CBS 962.96)</name>
    <dbReference type="NCBI Taxonomy" id="1314807"/>
    <lineage>
        <taxon>Eukaryota</taxon>
        <taxon>Fungi</taxon>
        <taxon>Dikarya</taxon>
        <taxon>Basidiomycota</taxon>
        <taxon>Agaricomycotina</taxon>
        <taxon>Agaricomycetes</taxon>
        <taxon>Agaricomycetidae</taxon>
        <taxon>Agaricales</taxon>
        <taxon>Agaricales incertae sedis</taxon>
        <taxon>Dendrothele</taxon>
    </lineage>
</organism>
<dbReference type="EMBL" id="ML179516">
    <property type="protein sequence ID" value="THU86044.1"/>
    <property type="molecule type" value="Genomic_DNA"/>
</dbReference>
<sequence length="234" mass="25894">MPRGTPRSRSMGNAAKVDGAGAFGRASCGRGPFILTWIPTPPTEDSLVTETSRGTSRRASRSHDDRWEMKATVFFDCGWLSKCKLSDQGRLKSPLSLFPFDHHHLPMPQGTICGCSMGNAVRFSVRGALREASRGRGTFTSAWIPTPPTSDGLIDPKPRSTARGTWRTTSTVYKNPWETKSTICRIEEGFGRWIQHGIDPNVHVIVTVGVDLAYSFYETEGMDDLMVLEEVLED</sequence>
<dbReference type="AlphaFoldDB" id="A0A4S8LB57"/>
<protein>
    <submittedName>
        <fullName evidence="2">Uncharacterized protein</fullName>
    </submittedName>
</protein>
<reference evidence="2 3" key="1">
    <citation type="journal article" date="2019" name="Nat. Ecol. Evol.">
        <title>Megaphylogeny resolves global patterns of mushroom evolution.</title>
        <authorList>
            <person name="Varga T."/>
            <person name="Krizsan K."/>
            <person name="Foldi C."/>
            <person name="Dima B."/>
            <person name="Sanchez-Garcia M."/>
            <person name="Sanchez-Ramirez S."/>
            <person name="Szollosi G.J."/>
            <person name="Szarkandi J.G."/>
            <person name="Papp V."/>
            <person name="Albert L."/>
            <person name="Andreopoulos W."/>
            <person name="Angelini C."/>
            <person name="Antonin V."/>
            <person name="Barry K.W."/>
            <person name="Bougher N.L."/>
            <person name="Buchanan P."/>
            <person name="Buyck B."/>
            <person name="Bense V."/>
            <person name="Catcheside P."/>
            <person name="Chovatia M."/>
            <person name="Cooper J."/>
            <person name="Damon W."/>
            <person name="Desjardin D."/>
            <person name="Finy P."/>
            <person name="Geml J."/>
            <person name="Haridas S."/>
            <person name="Hughes K."/>
            <person name="Justo A."/>
            <person name="Karasinski D."/>
            <person name="Kautmanova I."/>
            <person name="Kiss B."/>
            <person name="Kocsube S."/>
            <person name="Kotiranta H."/>
            <person name="LaButti K.M."/>
            <person name="Lechner B.E."/>
            <person name="Liimatainen K."/>
            <person name="Lipzen A."/>
            <person name="Lukacs Z."/>
            <person name="Mihaltcheva S."/>
            <person name="Morgado L.N."/>
            <person name="Niskanen T."/>
            <person name="Noordeloos M.E."/>
            <person name="Ohm R.A."/>
            <person name="Ortiz-Santana B."/>
            <person name="Ovrebo C."/>
            <person name="Racz N."/>
            <person name="Riley R."/>
            <person name="Savchenko A."/>
            <person name="Shiryaev A."/>
            <person name="Soop K."/>
            <person name="Spirin V."/>
            <person name="Szebenyi C."/>
            <person name="Tomsovsky M."/>
            <person name="Tulloss R.E."/>
            <person name="Uehling J."/>
            <person name="Grigoriev I.V."/>
            <person name="Vagvolgyi C."/>
            <person name="Papp T."/>
            <person name="Martin F.M."/>
            <person name="Miettinen O."/>
            <person name="Hibbett D.S."/>
            <person name="Nagy L.G."/>
        </authorList>
    </citation>
    <scope>NUCLEOTIDE SEQUENCE [LARGE SCALE GENOMIC DNA]</scope>
    <source>
        <strain evidence="2 3">CBS 962.96</strain>
    </source>
</reference>
<evidence type="ECO:0000256" key="1">
    <source>
        <dbReference type="SAM" id="MobiDB-lite"/>
    </source>
</evidence>
<dbReference type="Proteomes" id="UP000297245">
    <property type="component" value="Unassembled WGS sequence"/>
</dbReference>
<name>A0A4S8LB57_DENBC</name>
<accession>A0A4S8LB57</accession>
<gene>
    <name evidence="2" type="ORF">K435DRAFT_805411</name>
</gene>
<feature type="region of interest" description="Disordered" evidence="1">
    <location>
        <begin position="44"/>
        <end position="63"/>
    </location>
</feature>
<evidence type="ECO:0000313" key="3">
    <source>
        <dbReference type="Proteomes" id="UP000297245"/>
    </source>
</evidence>
<keyword evidence="3" id="KW-1185">Reference proteome</keyword>
<proteinExistence type="predicted"/>